<evidence type="ECO:0000313" key="2">
    <source>
        <dbReference type="Proteomes" id="UP000271631"/>
    </source>
</evidence>
<gene>
    <name evidence="1" type="ORF">ALP13_104137</name>
</gene>
<proteinExistence type="predicted"/>
<dbReference type="Proteomes" id="UP000271631">
    <property type="component" value="Unassembled WGS sequence"/>
</dbReference>
<protein>
    <submittedName>
        <fullName evidence="1">Uncharacterized protein</fullName>
    </submittedName>
</protein>
<dbReference type="EMBL" id="RBUQ01000003">
    <property type="protein sequence ID" value="RMV44530.1"/>
    <property type="molecule type" value="Genomic_DNA"/>
</dbReference>
<comment type="caution">
    <text evidence="1">The sequence shown here is derived from an EMBL/GenBank/DDBJ whole genome shotgun (WGS) entry which is preliminary data.</text>
</comment>
<organism evidence="1 2">
    <name type="scientific">Pseudomonas syringae pv. maculicola</name>
    <dbReference type="NCBI Taxonomy" id="59511"/>
    <lineage>
        <taxon>Bacteria</taxon>
        <taxon>Pseudomonadati</taxon>
        <taxon>Pseudomonadota</taxon>
        <taxon>Gammaproteobacteria</taxon>
        <taxon>Pseudomonadales</taxon>
        <taxon>Pseudomonadaceae</taxon>
        <taxon>Pseudomonas</taxon>
    </lineage>
</organism>
<accession>A0A3M3GEQ3</accession>
<name>A0A3M3GEQ3_PSEYM</name>
<dbReference type="AlphaFoldDB" id="A0A3M3GEQ3"/>
<reference evidence="1 2" key="1">
    <citation type="submission" date="2018-08" db="EMBL/GenBank/DDBJ databases">
        <title>Recombination of ecologically and evolutionarily significant loci maintains genetic cohesion in the Pseudomonas syringae species complex.</title>
        <authorList>
            <person name="Dillon M."/>
            <person name="Thakur S."/>
            <person name="Almeida R.N.D."/>
            <person name="Weir B.S."/>
            <person name="Guttman D.S."/>
        </authorList>
    </citation>
    <scope>NUCLEOTIDE SEQUENCE [LARGE SCALE GENOMIC DNA]</scope>
    <source>
        <strain evidence="1 2">ICMP 11281</strain>
    </source>
</reference>
<evidence type="ECO:0000313" key="1">
    <source>
        <dbReference type="EMBL" id="RMV44530.1"/>
    </source>
</evidence>
<sequence length="51" mass="5927">MTIVQQIFIGCTDLFVNNADRRPRSLSPKRRLFQYRTQSVQNGMPTQSVAR</sequence>